<gene>
    <name evidence="7" type="ORF">CBYS24578_00014141</name>
</gene>
<evidence type="ECO:0000256" key="5">
    <source>
        <dbReference type="ARBA" id="ARBA00023242"/>
    </source>
</evidence>
<dbReference type="InterPro" id="IPR050815">
    <property type="entry name" value="TF_fung"/>
</dbReference>
<dbReference type="EMBL" id="CABFNO020001454">
    <property type="protein sequence ID" value="CAG9988729.1"/>
    <property type="molecule type" value="Genomic_DNA"/>
</dbReference>
<dbReference type="GO" id="GO:0008270">
    <property type="term" value="F:zinc ion binding"/>
    <property type="evidence" value="ECO:0007669"/>
    <property type="project" value="InterPro"/>
</dbReference>
<dbReference type="SMART" id="SM00906">
    <property type="entry name" value="Fungal_trans"/>
    <property type="match status" value="1"/>
</dbReference>
<keyword evidence="8" id="KW-1185">Reference proteome</keyword>
<comment type="caution">
    <text evidence="7">The sequence shown here is derived from an EMBL/GenBank/DDBJ whole genome shotgun (WGS) entry which is preliminary data.</text>
</comment>
<dbReference type="GO" id="GO:0005634">
    <property type="term" value="C:nucleus"/>
    <property type="evidence" value="ECO:0007669"/>
    <property type="project" value="UniProtKB-SubCell"/>
</dbReference>
<evidence type="ECO:0000313" key="8">
    <source>
        <dbReference type="Proteomes" id="UP000754883"/>
    </source>
</evidence>
<evidence type="ECO:0000313" key="7">
    <source>
        <dbReference type="EMBL" id="CAG9988729.1"/>
    </source>
</evidence>
<name>A0A9N9UG89_9HYPO</name>
<evidence type="ECO:0000256" key="1">
    <source>
        <dbReference type="ARBA" id="ARBA00004123"/>
    </source>
</evidence>
<evidence type="ECO:0000256" key="2">
    <source>
        <dbReference type="ARBA" id="ARBA00022723"/>
    </source>
</evidence>
<dbReference type="GO" id="GO:0000981">
    <property type="term" value="F:DNA-binding transcription factor activity, RNA polymerase II-specific"/>
    <property type="evidence" value="ECO:0007669"/>
    <property type="project" value="InterPro"/>
</dbReference>
<dbReference type="CDD" id="cd12148">
    <property type="entry name" value="fungal_TF_MHR"/>
    <property type="match status" value="1"/>
</dbReference>
<dbReference type="AlphaFoldDB" id="A0A9N9UG89"/>
<dbReference type="OrthoDB" id="424974at2759"/>
<dbReference type="Pfam" id="PF04082">
    <property type="entry name" value="Fungal_trans"/>
    <property type="match status" value="1"/>
</dbReference>
<keyword evidence="2" id="KW-0479">Metal-binding</keyword>
<dbReference type="InterPro" id="IPR007219">
    <property type="entry name" value="XnlR_reg_dom"/>
</dbReference>
<dbReference type="PANTHER" id="PTHR47338">
    <property type="entry name" value="ZN(II)2CYS6 TRANSCRIPTION FACTOR (EUROFUNG)-RELATED"/>
    <property type="match status" value="1"/>
</dbReference>
<dbReference type="GO" id="GO:0003677">
    <property type="term" value="F:DNA binding"/>
    <property type="evidence" value="ECO:0007669"/>
    <property type="project" value="InterPro"/>
</dbReference>
<evidence type="ECO:0000256" key="4">
    <source>
        <dbReference type="ARBA" id="ARBA00023163"/>
    </source>
</evidence>
<keyword evidence="5" id="KW-0539">Nucleus</keyword>
<proteinExistence type="predicted"/>
<dbReference type="PANTHER" id="PTHR47338:SF4">
    <property type="entry name" value="ZN(II)2CYS6 TRANSCRIPTION FACTOR (EUROFUNG)"/>
    <property type="match status" value="1"/>
</dbReference>
<accession>A0A9N9UG89</accession>
<feature type="domain" description="Xylanolytic transcriptional activator regulatory" evidence="6">
    <location>
        <begin position="191"/>
        <end position="263"/>
    </location>
</feature>
<dbReference type="Proteomes" id="UP000754883">
    <property type="component" value="Unassembled WGS sequence"/>
</dbReference>
<organism evidence="7 8">
    <name type="scientific">Clonostachys byssicola</name>
    <dbReference type="NCBI Taxonomy" id="160290"/>
    <lineage>
        <taxon>Eukaryota</taxon>
        <taxon>Fungi</taxon>
        <taxon>Dikarya</taxon>
        <taxon>Ascomycota</taxon>
        <taxon>Pezizomycotina</taxon>
        <taxon>Sordariomycetes</taxon>
        <taxon>Hypocreomycetidae</taxon>
        <taxon>Hypocreales</taxon>
        <taxon>Bionectriaceae</taxon>
        <taxon>Clonostachys</taxon>
    </lineage>
</organism>
<protein>
    <recommendedName>
        <fullName evidence="6">Xylanolytic transcriptional activator regulatory domain-containing protein</fullName>
    </recommendedName>
</protein>
<keyword evidence="3" id="KW-0805">Transcription regulation</keyword>
<evidence type="ECO:0000256" key="3">
    <source>
        <dbReference type="ARBA" id="ARBA00023015"/>
    </source>
</evidence>
<evidence type="ECO:0000259" key="6">
    <source>
        <dbReference type="SMART" id="SM00906"/>
    </source>
</evidence>
<reference evidence="7" key="1">
    <citation type="submission" date="2021-10" db="EMBL/GenBank/DDBJ databases">
        <authorList>
            <person name="Piombo E."/>
        </authorList>
    </citation>
    <scope>NUCLEOTIDE SEQUENCE</scope>
</reference>
<keyword evidence="4" id="KW-0804">Transcription</keyword>
<dbReference type="GO" id="GO:0006351">
    <property type="term" value="P:DNA-templated transcription"/>
    <property type="evidence" value="ECO:0007669"/>
    <property type="project" value="InterPro"/>
</dbReference>
<sequence length="591" mass="65765">MQLKFASLDDRLGNIENAISGIKPLLASLASIIETRPQTSALVPQPQSPLSESRCASSIMTNISPQLQTLTPQSIFPPVHTLLFAADVYFRFCHNQPYSLFHEATLRHRLASGQVPTHLAWAILSAARRFSSLPDLHESISDDPLSLTKLAWESLDLPWEGAKNDQEAVAVVQTIILLVNIEHPAGNCAGSYMKLGFALRIALHSRLNLEPEDDLPPVFREERKRVFWSAYLQDKLISLSRERSPVLQDEVCRISLPCSEVAFRDSRKEECPTLDCFNGERVDEKAAEKCCPLALIVVIGSALNRVSNYALHENRFSELGLPWSPSSPYTSISASLLQLEVNFGLNDPTEEALGRLVNGTADQQVKGSFIYAKAIFHLSHCLLHHPFLLHQRLQRLQQRAPASFAKTAWDTCRMHAKSITGLKDLRNQNVLILPSLYAYCTMIAGTIHALCLSDHDPAISGEANIHFKYAVDFLHDLARYWAHAGLMATRLERFRKSVEGKPLLSYTRKEHSGLLPVDAKTLWQSVDYALLSTPTRPGSPSLQAEAVQTSEFDFSPSLLFDFPVPDFGGMQNVDMGDFEGLISLDEGDMVA</sequence>
<comment type="subcellular location">
    <subcellularLocation>
        <location evidence="1">Nucleus</location>
    </subcellularLocation>
</comment>